<keyword evidence="2" id="KW-1185">Reference proteome</keyword>
<organism evidence="1 2">
    <name type="scientific">Ameca splendens</name>
    <dbReference type="NCBI Taxonomy" id="208324"/>
    <lineage>
        <taxon>Eukaryota</taxon>
        <taxon>Metazoa</taxon>
        <taxon>Chordata</taxon>
        <taxon>Craniata</taxon>
        <taxon>Vertebrata</taxon>
        <taxon>Euteleostomi</taxon>
        <taxon>Actinopterygii</taxon>
        <taxon>Neopterygii</taxon>
        <taxon>Teleostei</taxon>
        <taxon>Neoteleostei</taxon>
        <taxon>Acanthomorphata</taxon>
        <taxon>Ovalentaria</taxon>
        <taxon>Atherinomorphae</taxon>
        <taxon>Cyprinodontiformes</taxon>
        <taxon>Goodeidae</taxon>
        <taxon>Ameca</taxon>
    </lineage>
</organism>
<proteinExistence type="predicted"/>
<dbReference type="EMBL" id="JAHRIP010019482">
    <property type="protein sequence ID" value="MEQ2287331.1"/>
    <property type="molecule type" value="Genomic_DNA"/>
</dbReference>
<name>A0ABV0Y0U8_9TELE</name>
<sequence>MMGELMSELSISVRDEPYGLRSSAVLTGLQAFLLVPVICYANNKWKENSKLFQVVLGLIFVKKDTSPSILSATPPFHILSSSQSLHFFHCLQSCFFSFISTVFFIHSHPQPSPLVFYLLHPSY</sequence>
<protein>
    <submittedName>
        <fullName evidence="1">Uncharacterized protein</fullName>
    </submittedName>
</protein>
<evidence type="ECO:0000313" key="2">
    <source>
        <dbReference type="Proteomes" id="UP001469553"/>
    </source>
</evidence>
<comment type="caution">
    <text evidence="1">The sequence shown here is derived from an EMBL/GenBank/DDBJ whole genome shotgun (WGS) entry which is preliminary data.</text>
</comment>
<evidence type="ECO:0000313" key="1">
    <source>
        <dbReference type="EMBL" id="MEQ2287331.1"/>
    </source>
</evidence>
<gene>
    <name evidence="1" type="ORF">AMECASPLE_011237</name>
</gene>
<accession>A0ABV0Y0U8</accession>
<reference evidence="1 2" key="1">
    <citation type="submission" date="2021-06" db="EMBL/GenBank/DDBJ databases">
        <authorList>
            <person name="Palmer J.M."/>
        </authorList>
    </citation>
    <scope>NUCLEOTIDE SEQUENCE [LARGE SCALE GENOMIC DNA]</scope>
    <source>
        <strain evidence="1 2">AS_MEX2019</strain>
        <tissue evidence="1">Muscle</tissue>
    </source>
</reference>
<dbReference type="Proteomes" id="UP001469553">
    <property type="component" value="Unassembled WGS sequence"/>
</dbReference>